<dbReference type="AlphaFoldDB" id="A0A6J4J0Y5"/>
<dbReference type="Gene3D" id="3.40.50.720">
    <property type="entry name" value="NAD(P)-binding Rossmann-like Domain"/>
    <property type="match status" value="1"/>
</dbReference>
<feature type="domain" description="3-beta hydroxysteroid dehydrogenase/isomerase" evidence="1">
    <location>
        <begin position="3"/>
        <end position="249"/>
    </location>
</feature>
<dbReference type="Pfam" id="PF01073">
    <property type="entry name" value="3Beta_HSD"/>
    <property type="match status" value="1"/>
</dbReference>
<gene>
    <name evidence="2" type="ORF">AVDCRST_MAG93-2484</name>
</gene>
<reference evidence="2" key="1">
    <citation type="submission" date="2020-02" db="EMBL/GenBank/DDBJ databases">
        <authorList>
            <person name="Meier V. D."/>
        </authorList>
    </citation>
    <scope>NUCLEOTIDE SEQUENCE</scope>
    <source>
        <strain evidence="2">AVDCRST_MAG93</strain>
    </source>
</reference>
<dbReference type="PANTHER" id="PTHR48079:SF6">
    <property type="entry name" value="NAD(P)-BINDING DOMAIN-CONTAINING PROTEIN-RELATED"/>
    <property type="match status" value="1"/>
</dbReference>
<evidence type="ECO:0000259" key="1">
    <source>
        <dbReference type="Pfam" id="PF01073"/>
    </source>
</evidence>
<sequence length="324" mass="35274">MILITGGTGFLGQHLARRLVDDGAPVALMGRDFGALAPSLRARVELRAADLRDRRAVMDACADVDAVYHAGALSAPWGRRRDFWDINVGGTAAVIKGCREHGVRRLIYVSSPSVVFDGGDQHNLTDDAPYPRRFASFYSETKKLGEDQVNAARASLETVIVRPKAIFGPGDRALLPRLIAAARAGRLPQIGDGRNRVDLTYVENVAHALQCALHATAAIGGTYTITNQEHPILWEVIRSVLQQLGLTTELRRIPLLLARALATSMELRSTITGTEPLLTRYTVAILARTQTYDTAHAVHDLNYTPLMSVEAGIHTTLKALQNSD</sequence>
<dbReference type="GO" id="GO:0006694">
    <property type="term" value="P:steroid biosynthetic process"/>
    <property type="evidence" value="ECO:0007669"/>
    <property type="project" value="InterPro"/>
</dbReference>
<dbReference type="GO" id="GO:0005737">
    <property type="term" value="C:cytoplasm"/>
    <property type="evidence" value="ECO:0007669"/>
    <property type="project" value="TreeGrafter"/>
</dbReference>
<dbReference type="InterPro" id="IPR051783">
    <property type="entry name" value="NAD(P)-dependent_oxidoreduct"/>
</dbReference>
<protein>
    <recommendedName>
        <fullName evidence="1">3-beta hydroxysteroid dehydrogenase/isomerase domain-containing protein</fullName>
    </recommendedName>
</protein>
<name>A0A6J4J0Y5_9CHLR</name>
<feature type="non-terminal residue" evidence="2">
    <location>
        <position position="324"/>
    </location>
</feature>
<dbReference type="EMBL" id="CADCTR010000846">
    <property type="protein sequence ID" value="CAA9267449.1"/>
    <property type="molecule type" value="Genomic_DNA"/>
</dbReference>
<dbReference type="InterPro" id="IPR002225">
    <property type="entry name" value="3Beta_OHSteriod_DH/Estase"/>
</dbReference>
<dbReference type="InterPro" id="IPR036291">
    <property type="entry name" value="NAD(P)-bd_dom_sf"/>
</dbReference>
<dbReference type="PANTHER" id="PTHR48079">
    <property type="entry name" value="PROTEIN YEEZ"/>
    <property type="match status" value="1"/>
</dbReference>
<dbReference type="GO" id="GO:0016616">
    <property type="term" value="F:oxidoreductase activity, acting on the CH-OH group of donors, NAD or NADP as acceptor"/>
    <property type="evidence" value="ECO:0007669"/>
    <property type="project" value="InterPro"/>
</dbReference>
<proteinExistence type="predicted"/>
<accession>A0A6J4J0Y5</accession>
<evidence type="ECO:0000313" key="2">
    <source>
        <dbReference type="EMBL" id="CAA9267449.1"/>
    </source>
</evidence>
<dbReference type="SUPFAM" id="SSF51735">
    <property type="entry name" value="NAD(P)-binding Rossmann-fold domains"/>
    <property type="match status" value="1"/>
</dbReference>
<organism evidence="2">
    <name type="scientific">uncultured Chloroflexia bacterium</name>
    <dbReference type="NCBI Taxonomy" id="1672391"/>
    <lineage>
        <taxon>Bacteria</taxon>
        <taxon>Bacillati</taxon>
        <taxon>Chloroflexota</taxon>
        <taxon>Chloroflexia</taxon>
        <taxon>environmental samples</taxon>
    </lineage>
</organism>
<dbReference type="GO" id="GO:0004029">
    <property type="term" value="F:aldehyde dehydrogenase (NAD+) activity"/>
    <property type="evidence" value="ECO:0007669"/>
    <property type="project" value="TreeGrafter"/>
</dbReference>